<dbReference type="GO" id="GO:0005737">
    <property type="term" value="C:cytoplasm"/>
    <property type="evidence" value="ECO:0007669"/>
    <property type="project" value="UniProtKB-ARBA"/>
</dbReference>
<feature type="region of interest" description="Disordered" evidence="3">
    <location>
        <begin position="1"/>
        <end position="266"/>
    </location>
</feature>
<dbReference type="InterPro" id="IPR045180">
    <property type="entry name" value="La_dom_prot"/>
</dbReference>
<dbReference type="Proteomes" id="UP000355283">
    <property type="component" value="Unassembled WGS sequence"/>
</dbReference>
<dbReference type="Pfam" id="PF05383">
    <property type="entry name" value="La"/>
    <property type="match status" value="1"/>
</dbReference>
<dbReference type="Gene3D" id="1.10.10.10">
    <property type="entry name" value="Winged helix-like DNA-binding domain superfamily/Winged helix DNA-binding domain"/>
    <property type="match status" value="1"/>
</dbReference>
<keyword evidence="6" id="KW-1185">Reference proteome</keyword>
<feature type="compositionally biased region" description="Polar residues" evidence="3">
    <location>
        <begin position="72"/>
        <end position="104"/>
    </location>
</feature>
<evidence type="ECO:0000313" key="6">
    <source>
        <dbReference type="Proteomes" id="UP000355283"/>
    </source>
</evidence>
<sequence length="520" mass="53814">MVSTEPAKHSQEEPLAQEMNAAKSTKKDTTTEHATISSDVSVPVDTVNKEVAPQKEPGFKALPSAPTVASDPPQSALNEKNTATVATTTVCSGKTSPVTRGNDSTDGKAGNPGVQGPSMGHTHAQPAGAGKKKKKKKAVSAAAGSSTTASLLVGGVQKGQAGVDGDSARDKGASGEGKVTEEKAASKQRGEDPKGDGGRTNPVEGRGGRGTPGAGVGTGGRGAGTGHGRGNGGGSVSGARGGRALQGRGGGGIGGEAVGDTPTQQGVYFPRPQPQYLPAHIGTAVRSSLMTMNALEAREYLASMAVQQIEYYFSVDNLCRDTYLRAHLDEEGWVPLAFICNFPTVASFAADYLEIVKTLQEVSSVLEYDEANETLRLKEKATAWLLPNGRGGVGCPRWLKQAPDTPPQQPKLPPVVLPNPNAGGEKGEVVEKKADSEGPRKPVTPVTPLCSLSFSSSAYSSSSSTTSPSTSQPESSDDDEDVDRRPSSLSQRDVDIQADGNSNIRKGEMENRSVSVVKDV</sequence>
<dbReference type="PANTHER" id="PTHR22792">
    <property type="entry name" value="LUPUS LA PROTEIN-RELATED"/>
    <property type="match status" value="1"/>
</dbReference>
<protein>
    <recommendedName>
        <fullName evidence="4">HTH La-type RNA-binding domain-containing protein</fullName>
    </recommendedName>
</protein>
<gene>
    <name evidence="5" type="ORF">NSK_007249</name>
</gene>
<dbReference type="PANTHER" id="PTHR22792:SF132">
    <property type="entry name" value="LA-RELATED PROTEIN 1"/>
    <property type="match status" value="1"/>
</dbReference>
<evidence type="ECO:0000256" key="1">
    <source>
        <dbReference type="ARBA" id="ARBA00022884"/>
    </source>
</evidence>
<feature type="compositionally biased region" description="Gly residues" evidence="3">
    <location>
        <begin position="208"/>
        <end position="241"/>
    </location>
</feature>
<keyword evidence="1 2" id="KW-0694">RNA-binding</keyword>
<feature type="compositionally biased region" description="Pro residues" evidence="3">
    <location>
        <begin position="404"/>
        <end position="417"/>
    </location>
</feature>
<feature type="compositionally biased region" description="Basic and acidic residues" evidence="3">
    <location>
        <begin position="1"/>
        <end position="12"/>
    </location>
</feature>
<dbReference type="SMART" id="SM00715">
    <property type="entry name" value="LA"/>
    <property type="match status" value="1"/>
</dbReference>
<evidence type="ECO:0000259" key="4">
    <source>
        <dbReference type="PROSITE" id="PS50961"/>
    </source>
</evidence>
<dbReference type="InterPro" id="IPR036388">
    <property type="entry name" value="WH-like_DNA-bd_sf"/>
</dbReference>
<feature type="compositionally biased region" description="Low complexity" evidence="3">
    <location>
        <begin position="139"/>
        <end position="150"/>
    </location>
</feature>
<dbReference type="PROSITE" id="PS50961">
    <property type="entry name" value="HTH_LA"/>
    <property type="match status" value="1"/>
</dbReference>
<comment type="caution">
    <text evidence="5">The sequence shown here is derived from an EMBL/GenBank/DDBJ whole genome shotgun (WGS) entry which is preliminary data.</text>
</comment>
<feature type="compositionally biased region" description="Gly residues" evidence="3">
    <location>
        <begin position="247"/>
        <end position="257"/>
    </location>
</feature>
<feature type="region of interest" description="Disordered" evidence="3">
    <location>
        <begin position="395"/>
        <end position="520"/>
    </location>
</feature>
<evidence type="ECO:0000256" key="2">
    <source>
        <dbReference type="PROSITE-ProRule" id="PRU00332"/>
    </source>
</evidence>
<dbReference type="OrthoDB" id="195448at2759"/>
<name>A0A4D9CXU2_9STRA</name>
<proteinExistence type="predicted"/>
<dbReference type="AlphaFoldDB" id="A0A4D9CXU2"/>
<evidence type="ECO:0000256" key="3">
    <source>
        <dbReference type="SAM" id="MobiDB-lite"/>
    </source>
</evidence>
<organism evidence="5 6">
    <name type="scientific">Nannochloropsis salina CCMP1776</name>
    <dbReference type="NCBI Taxonomy" id="1027361"/>
    <lineage>
        <taxon>Eukaryota</taxon>
        <taxon>Sar</taxon>
        <taxon>Stramenopiles</taxon>
        <taxon>Ochrophyta</taxon>
        <taxon>Eustigmatophyceae</taxon>
        <taxon>Eustigmatales</taxon>
        <taxon>Monodopsidaceae</taxon>
        <taxon>Microchloropsis</taxon>
        <taxon>Microchloropsis salina</taxon>
    </lineage>
</organism>
<dbReference type="InterPro" id="IPR006630">
    <property type="entry name" value="La_HTH"/>
</dbReference>
<feature type="compositionally biased region" description="Low complexity" evidence="3">
    <location>
        <begin position="451"/>
        <end position="474"/>
    </location>
</feature>
<feature type="domain" description="HTH La-type RNA-binding" evidence="4">
    <location>
        <begin position="295"/>
        <end position="387"/>
    </location>
</feature>
<evidence type="ECO:0000313" key="5">
    <source>
        <dbReference type="EMBL" id="TFJ81288.1"/>
    </source>
</evidence>
<dbReference type="GO" id="GO:0003723">
    <property type="term" value="F:RNA binding"/>
    <property type="evidence" value="ECO:0007669"/>
    <property type="project" value="UniProtKB-UniRule"/>
</dbReference>
<dbReference type="InterPro" id="IPR036390">
    <property type="entry name" value="WH_DNA-bd_sf"/>
</dbReference>
<dbReference type="CDD" id="cd07323">
    <property type="entry name" value="LAM"/>
    <property type="match status" value="1"/>
</dbReference>
<dbReference type="EMBL" id="SDOX01000128">
    <property type="protein sequence ID" value="TFJ81288.1"/>
    <property type="molecule type" value="Genomic_DNA"/>
</dbReference>
<dbReference type="SUPFAM" id="SSF46785">
    <property type="entry name" value="Winged helix' DNA-binding domain"/>
    <property type="match status" value="1"/>
</dbReference>
<reference evidence="5 6" key="1">
    <citation type="submission" date="2019-01" db="EMBL/GenBank/DDBJ databases">
        <title>Nuclear Genome Assembly of the Microalgal Biofuel strain Nannochloropsis salina CCMP1776.</title>
        <authorList>
            <person name="Hovde B."/>
        </authorList>
    </citation>
    <scope>NUCLEOTIDE SEQUENCE [LARGE SCALE GENOMIC DNA]</scope>
    <source>
        <strain evidence="5 6">CCMP1776</strain>
    </source>
</reference>
<accession>A0A4D9CXU2</accession>
<feature type="compositionally biased region" description="Basic and acidic residues" evidence="3">
    <location>
        <begin position="425"/>
        <end position="440"/>
    </location>
</feature>
<feature type="compositionally biased region" description="Basic and acidic residues" evidence="3">
    <location>
        <begin position="166"/>
        <end position="197"/>
    </location>
</feature>